<accession>A0ACB7ZDA0</accession>
<keyword evidence="2" id="KW-1185">Reference proteome</keyword>
<dbReference type="Proteomes" id="UP000828048">
    <property type="component" value="Chromosome 12"/>
</dbReference>
<sequence length="121" mass="13728">MPTPSDTLPVSQLMNLDSYVPEFIQYSLNLVLVKQCLRNVIEWHALASWTWDAQDETCGMLKMKHVGCSRMAFDGGCPDCKLPGDDCPLMDSAILIPQLEYIWRIKLPRIVKAVSGMYQVH</sequence>
<evidence type="ECO:0000313" key="2">
    <source>
        <dbReference type="Proteomes" id="UP000828048"/>
    </source>
</evidence>
<name>A0ACB7ZDA0_9ERIC</name>
<evidence type="ECO:0000313" key="1">
    <source>
        <dbReference type="EMBL" id="KAH7863436.1"/>
    </source>
</evidence>
<comment type="caution">
    <text evidence="1">The sequence shown here is derived from an EMBL/GenBank/DDBJ whole genome shotgun (WGS) entry which is preliminary data.</text>
</comment>
<organism evidence="1 2">
    <name type="scientific">Vaccinium darrowii</name>
    <dbReference type="NCBI Taxonomy" id="229202"/>
    <lineage>
        <taxon>Eukaryota</taxon>
        <taxon>Viridiplantae</taxon>
        <taxon>Streptophyta</taxon>
        <taxon>Embryophyta</taxon>
        <taxon>Tracheophyta</taxon>
        <taxon>Spermatophyta</taxon>
        <taxon>Magnoliopsida</taxon>
        <taxon>eudicotyledons</taxon>
        <taxon>Gunneridae</taxon>
        <taxon>Pentapetalae</taxon>
        <taxon>asterids</taxon>
        <taxon>Ericales</taxon>
        <taxon>Ericaceae</taxon>
        <taxon>Vaccinioideae</taxon>
        <taxon>Vaccinieae</taxon>
        <taxon>Vaccinium</taxon>
    </lineage>
</organism>
<proteinExistence type="predicted"/>
<protein>
    <submittedName>
        <fullName evidence="1">Uncharacterized protein</fullName>
    </submittedName>
</protein>
<reference evidence="1 2" key="1">
    <citation type="journal article" date="2021" name="Hortic Res">
        <title>High-quality reference genome and annotation aids understanding of berry development for evergreen blueberry (Vaccinium darrowii).</title>
        <authorList>
            <person name="Yu J."/>
            <person name="Hulse-Kemp A.M."/>
            <person name="Babiker E."/>
            <person name="Staton M."/>
        </authorList>
    </citation>
    <scope>NUCLEOTIDE SEQUENCE [LARGE SCALE GENOMIC DNA]</scope>
    <source>
        <strain evidence="2">cv. NJ 8807/NJ 8810</strain>
        <tissue evidence="1">Young leaf</tissue>
    </source>
</reference>
<gene>
    <name evidence="1" type="ORF">Vadar_017532</name>
</gene>
<dbReference type="EMBL" id="CM037162">
    <property type="protein sequence ID" value="KAH7863436.1"/>
    <property type="molecule type" value="Genomic_DNA"/>
</dbReference>